<keyword evidence="3" id="KW-1185">Reference proteome</keyword>
<keyword evidence="1" id="KW-0732">Signal</keyword>
<dbReference type="EMBL" id="LVWE01000032">
    <property type="protein sequence ID" value="OAD45061.1"/>
    <property type="molecule type" value="Genomic_DNA"/>
</dbReference>
<dbReference type="RefSeq" id="WP_068449693.1">
    <property type="nucleotide sequence ID" value="NZ_CP150660.1"/>
</dbReference>
<accession>A0A176TBL7</accession>
<proteinExistence type="predicted"/>
<protein>
    <recommendedName>
        <fullName evidence="4">DUF2141 domain-containing protein</fullName>
    </recommendedName>
</protein>
<sequence>MKLIFAILVTVMLFITNTVTAQNNTITATVVNITSDTGKVAFALYDKTNFRLKPLQSNNVIIDKGKSTVTFKDIEAGEYAIICFHDKNENSKMDFKTNGMPLEDYGASNNNMSFGPPKFEDAKFSVTDKNVSLEIKF</sequence>
<evidence type="ECO:0000256" key="1">
    <source>
        <dbReference type="SAM" id="SignalP"/>
    </source>
</evidence>
<gene>
    <name evidence="2" type="ORF">LPB303_08980</name>
</gene>
<dbReference type="Pfam" id="PF09912">
    <property type="entry name" value="DUF2141"/>
    <property type="match status" value="1"/>
</dbReference>
<dbReference type="Proteomes" id="UP000076923">
    <property type="component" value="Unassembled WGS sequence"/>
</dbReference>
<reference evidence="2 3" key="1">
    <citation type="submission" date="2016-02" db="EMBL/GenBank/DDBJ databases">
        <title>Draft genome sequence of Polaribacter atrinae KACC17473.</title>
        <authorList>
            <person name="Shin S.-K."/>
            <person name="Yi H."/>
        </authorList>
    </citation>
    <scope>NUCLEOTIDE SEQUENCE [LARGE SCALE GENOMIC DNA]</scope>
    <source>
        <strain evidence="2 3">KACC 17473</strain>
    </source>
</reference>
<dbReference type="AlphaFoldDB" id="A0A176TBL7"/>
<dbReference type="STRING" id="1333662.LPB303_08980"/>
<evidence type="ECO:0000313" key="2">
    <source>
        <dbReference type="EMBL" id="OAD45061.1"/>
    </source>
</evidence>
<feature type="chain" id="PRO_5008049780" description="DUF2141 domain-containing protein" evidence="1">
    <location>
        <begin position="22"/>
        <end position="137"/>
    </location>
</feature>
<organism evidence="2 3">
    <name type="scientific">Polaribacter atrinae</name>
    <dbReference type="NCBI Taxonomy" id="1333662"/>
    <lineage>
        <taxon>Bacteria</taxon>
        <taxon>Pseudomonadati</taxon>
        <taxon>Bacteroidota</taxon>
        <taxon>Flavobacteriia</taxon>
        <taxon>Flavobacteriales</taxon>
        <taxon>Flavobacteriaceae</taxon>
    </lineage>
</organism>
<comment type="caution">
    <text evidence="2">The sequence shown here is derived from an EMBL/GenBank/DDBJ whole genome shotgun (WGS) entry which is preliminary data.</text>
</comment>
<evidence type="ECO:0000313" key="3">
    <source>
        <dbReference type="Proteomes" id="UP000076923"/>
    </source>
</evidence>
<feature type="signal peptide" evidence="1">
    <location>
        <begin position="1"/>
        <end position="21"/>
    </location>
</feature>
<name>A0A176TBL7_9FLAO</name>
<dbReference type="InterPro" id="IPR018673">
    <property type="entry name" value="DUF2141"/>
</dbReference>
<evidence type="ECO:0008006" key="4">
    <source>
        <dbReference type="Google" id="ProtNLM"/>
    </source>
</evidence>
<dbReference type="OrthoDB" id="9788332at2"/>